<organism evidence="2 4">
    <name type="scientific">Halarcobacter bivalviorum</name>
    <dbReference type="NCBI Taxonomy" id="663364"/>
    <lineage>
        <taxon>Bacteria</taxon>
        <taxon>Pseudomonadati</taxon>
        <taxon>Campylobacterota</taxon>
        <taxon>Epsilonproteobacteria</taxon>
        <taxon>Campylobacterales</taxon>
        <taxon>Arcobacteraceae</taxon>
        <taxon>Halarcobacter</taxon>
    </lineage>
</organism>
<evidence type="ECO:0000313" key="4">
    <source>
        <dbReference type="Proteomes" id="UP000289193"/>
    </source>
</evidence>
<dbReference type="EMBL" id="PDKM01000001">
    <property type="protein sequence ID" value="RXK11176.1"/>
    <property type="molecule type" value="Genomic_DNA"/>
</dbReference>
<protein>
    <submittedName>
        <fullName evidence="2">ModE family transcriptional regulator</fullName>
    </submittedName>
</protein>
<dbReference type="RefSeq" id="WP_114838910.1">
    <property type="nucleotide sequence ID" value="NZ_CP031217.1"/>
</dbReference>
<dbReference type="EMBL" id="CP031217">
    <property type="protein sequence ID" value="AXH12065.1"/>
    <property type="molecule type" value="Genomic_DNA"/>
</dbReference>
<keyword evidence="4" id="KW-1185">Reference proteome</keyword>
<dbReference type="Proteomes" id="UP000253850">
    <property type="component" value="Chromosome"/>
</dbReference>
<gene>
    <name evidence="1" type="ORF">ABIV_1061</name>
    <name evidence="2" type="ORF">CRV05_02070</name>
</gene>
<dbReference type="AlphaFoldDB" id="A0AAX2ACH8"/>
<accession>A0AAX2ACH8</accession>
<reference evidence="1 3" key="2">
    <citation type="submission" date="2018-07" db="EMBL/GenBank/DDBJ databases">
        <title>Complete genome of the Arcobacter bivalviorum type strain LMG 26154.</title>
        <authorList>
            <person name="Miller W.G."/>
            <person name="Yee E."/>
            <person name="Bono J.L."/>
        </authorList>
    </citation>
    <scope>NUCLEOTIDE SEQUENCE [LARGE SCALE GENOMIC DNA]</scope>
    <source>
        <strain evidence="1 3">LMG 26154</strain>
    </source>
</reference>
<name>A0AAX2ACH8_9BACT</name>
<sequence length="141" mass="15720">MSSIDDNVNIQLDNTQKELLLNNLDADGRLSCLKAFKVARLIGKKPKEMSAVTKSLGIKITNCELGVFGKLKFFDPNIEVYKNLKESYNGAKQLECKILFEEARNSSLKTVGSTVKNSDIEVTNCQLGCFRERKGKVAKTK</sequence>
<evidence type="ECO:0000313" key="3">
    <source>
        <dbReference type="Proteomes" id="UP000253850"/>
    </source>
</evidence>
<evidence type="ECO:0000313" key="1">
    <source>
        <dbReference type="EMBL" id="AXH12065.1"/>
    </source>
</evidence>
<proteinExistence type="predicted"/>
<dbReference type="Proteomes" id="UP000289193">
    <property type="component" value="Unassembled WGS sequence"/>
</dbReference>
<dbReference type="KEGG" id="hbv:ABIV_1061"/>
<reference evidence="2 4" key="1">
    <citation type="submission" date="2017-10" db="EMBL/GenBank/DDBJ databases">
        <title>Genomics of the genus Arcobacter.</title>
        <authorList>
            <person name="Perez-Cataluna A."/>
            <person name="Figueras M.J."/>
        </authorList>
    </citation>
    <scope>NUCLEOTIDE SEQUENCE [LARGE SCALE GENOMIC DNA]</scope>
    <source>
        <strain evidence="2 4">CECT 7835</strain>
    </source>
</reference>
<evidence type="ECO:0000313" key="2">
    <source>
        <dbReference type="EMBL" id="RXK11176.1"/>
    </source>
</evidence>